<keyword evidence="1" id="KW-0472">Membrane</keyword>
<feature type="transmembrane region" description="Helical" evidence="1">
    <location>
        <begin position="6"/>
        <end position="30"/>
    </location>
</feature>
<keyword evidence="1" id="KW-1133">Transmembrane helix</keyword>
<dbReference type="AlphaFoldDB" id="B0D5G7"/>
<dbReference type="Proteomes" id="UP000001194">
    <property type="component" value="Unassembled WGS sequence"/>
</dbReference>
<proteinExistence type="predicted"/>
<dbReference type="RefSeq" id="XP_001879402.1">
    <property type="nucleotide sequence ID" value="XM_001879367.1"/>
</dbReference>
<keyword evidence="1" id="KW-0812">Transmembrane</keyword>
<organism evidence="3">
    <name type="scientific">Laccaria bicolor (strain S238N-H82 / ATCC MYA-4686)</name>
    <name type="common">Bicoloured deceiver</name>
    <name type="synonym">Laccaria laccata var. bicolor</name>
    <dbReference type="NCBI Taxonomy" id="486041"/>
    <lineage>
        <taxon>Eukaryota</taxon>
        <taxon>Fungi</taxon>
        <taxon>Dikarya</taxon>
        <taxon>Basidiomycota</taxon>
        <taxon>Agaricomycotina</taxon>
        <taxon>Agaricomycetes</taxon>
        <taxon>Agaricomycetidae</taxon>
        <taxon>Agaricales</taxon>
        <taxon>Agaricineae</taxon>
        <taxon>Hydnangiaceae</taxon>
        <taxon>Laccaria</taxon>
    </lineage>
</organism>
<evidence type="ECO:0000313" key="2">
    <source>
        <dbReference type="EMBL" id="EDR10017.1"/>
    </source>
</evidence>
<dbReference type="EMBL" id="DS547098">
    <property type="protein sequence ID" value="EDR10017.1"/>
    <property type="molecule type" value="Genomic_DNA"/>
</dbReference>
<dbReference type="GeneID" id="6075092"/>
<keyword evidence="3" id="KW-1185">Reference proteome</keyword>
<evidence type="ECO:0000256" key="1">
    <source>
        <dbReference type="SAM" id="Phobius"/>
    </source>
</evidence>
<evidence type="ECO:0000313" key="3">
    <source>
        <dbReference type="Proteomes" id="UP000001194"/>
    </source>
</evidence>
<gene>
    <name evidence="2" type="ORF">LACBIDRAFT_317894</name>
</gene>
<accession>B0D5G7</accession>
<reference evidence="2 3" key="1">
    <citation type="journal article" date="2008" name="Nature">
        <title>The genome of Laccaria bicolor provides insights into mycorrhizal symbiosis.</title>
        <authorList>
            <person name="Martin F."/>
            <person name="Aerts A."/>
            <person name="Ahren D."/>
            <person name="Brun A."/>
            <person name="Danchin E.G.J."/>
            <person name="Duchaussoy F."/>
            <person name="Gibon J."/>
            <person name="Kohler A."/>
            <person name="Lindquist E."/>
            <person name="Pereda V."/>
            <person name="Salamov A."/>
            <person name="Shapiro H.J."/>
            <person name="Wuyts J."/>
            <person name="Blaudez D."/>
            <person name="Buee M."/>
            <person name="Brokstein P."/>
            <person name="Canbaeck B."/>
            <person name="Cohen D."/>
            <person name="Courty P.E."/>
            <person name="Coutinho P.M."/>
            <person name="Delaruelle C."/>
            <person name="Detter J.C."/>
            <person name="Deveau A."/>
            <person name="DiFazio S."/>
            <person name="Duplessis S."/>
            <person name="Fraissinet-Tachet L."/>
            <person name="Lucic E."/>
            <person name="Frey-Klett P."/>
            <person name="Fourrey C."/>
            <person name="Feussner I."/>
            <person name="Gay G."/>
            <person name="Grimwood J."/>
            <person name="Hoegger P.J."/>
            <person name="Jain P."/>
            <person name="Kilaru S."/>
            <person name="Labbe J."/>
            <person name="Lin Y.C."/>
            <person name="Legue V."/>
            <person name="Le Tacon F."/>
            <person name="Marmeisse R."/>
            <person name="Melayah D."/>
            <person name="Montanini B."/>
            <person name="Muratet M."/>
            <person name="Nehls U."/>
            <person name="Niculita-Hirzel H."/>
            <person name="Oudot-Le Secq M.P."/>
            <person name="Peter M."/>
            <person name="Quesneville H."/>
            <person name="Rajashekar B."/>
            <person name="Reich M."/>
            <person name="Rouhier N."/>
            <person name="Schmutz J."/>
            <person name="Yin T."/>
            <person name="Chalot M."/>
            <person name="Henrissat B."/>
            <person name="Kuees U."/>
            <person name="Lucas S."/>
            <person name="Van de Peer Y."/>
            <person name="Podila G.K."/>
            <person name="Polle A."/>
            <person name="Pukkila P.J."/>
            <person name="Richardson P.M."/>
            <person name="Rouze P."/>
            <person name="Sanders I.R."/>
            <person name="Stajich J.E."/>
            <person name="Tunlid A."/>
            <person name="Tuskan G."/>
            <person name="Grigoriev I.V."/>
        </authorList>
    </citation>
    <scope>NUCLEOTIDE SEQUENCE [LARGE SCALE GENOMIC DNA]</scope>
    <source>
        <strain evidence="3">S238N-H82 / ATCC MYA-4686</strain>
    </source>
</reference>
<protein>
    <submittedName>
        <fullName evidence="2">Predicted protein</fullName>
    </submittedName>
</protein>
<sequence>MVLYLYCVACLTTSPLCFLIVQVFLAFFLFHGLCYRLPAVATLITSRNTTAN</sequence>
<name>B0D5G7_LACBS</name>
<dbReference type="HOGENOM" id="CLU_3087621_0_0_1"/>
<dbReference type="InParanoid" id="B0D5G7"/>
<dbReference type="KEGG" id="lbc:LACBIDRAFT_317894"/>